<dbReference type="RefSeq" id="WP_084036049.1">
    <property type="nucleotide sequence ID" value="NZ_CP066007.1"/>
</dbReference>
<evidence type="ECO:0000313" key="1">
    <source>
        <dbReference type="EMBL" id="QQB46547.1"/>
    </source>
</evidence>
<dbReference type="Proteomes" id="UP000596145">
    <property type="component" value="Chromosome"/>
</dbReference>
<organism evidence="1 2">
    <name type="scientific">Corynebacterium glucuronolyticum</name>
    <dbReference type="NCBI Taxonomy" id="39791"/>
    <lineage>
        <taxon>Bacteria</taxon>
        <taxon>Bacillati</taxon>
        <taxon>Actinomycetota</taxon>
        <taxon>Actinomycetes</taxon>
        <taxon>Mycobacteriales</taxon>
        <taxon>Corynebacteriaceae</taxon>
        <taxon>Corynebacterium</taxon>
    </lineage>
</organism>
<dbReference type="AlphaFoldDB" id="A0A7T4JV62"/>
<gene>
    <name evidence="1" type="ORF">I6I10_00890</name>
</gene>
<accession>A0A7T4JV62</accession>
<sequence length="305" mass="33263">MSQFGLLSGDKLVIVDSDSGAVSKRDAGMVTSGMQRGLTSDDGAWSLLIGYPRAAGDSFTLTVGTHVRTELLPGLRQASAVTVDGTALGAFRVSEDNEDTLCIYSFSLSSDLNHDCIQLTEGKKTSIPVFSTHAGEPELFLLWFTEDNAGWNVYRHGGDGWKQVNEQEGWDYDHQKHGYIARWFSRNSRIYMISTEPGYLAFDFPTEKTTDPKLQYTTLTDLVSGPQVSMTMVGGILSSVFYGGEDVGAGQYVAAGNLADPTKRVGPWTIPPELMQGTGFSSYQTVDSLFFTDQATKEKLGATRQ</sequence>
<protein>
    <submittedName>
        <fullName evidence="1">Uncharacterized protein</fullName>
    </submittedName>
</protein>
<dbReference type="GeneID" id="92759139"/>
<evidence type="ECO:0000313" key="2">
    <source>
        <dbReference type="Proteomes" id="UP000596145"/>
    </source>
</evidence>
<name>A0A7T4JV62_9CORY</name>
<reference evidence="1 2" key="1">
    <citation type="submission" date="2020-12" db="EMBL/GenBank/DDBJ databases">
        <title>FDA dAtabase for Regulatory Grade micrObial Sequences (FDA-ARGOS): Supporting development and validation of Infectious Disease Dx tests.</title>
        <authorList>
            <person name="Sproer C."/>
            <person name="Gronow S."/>
            <person name="Severitt S."/>
            <person name="Schroder I."/>
            <person name="Tallon L."/>
            <person name="Sadzewicz L."/>
            <person name="Zhao X."/>
            <person name="Boylan J."/>
            <person name="Ott S."/>
            <person name="Bowen H."/>
            <person name="Vavikolanu K."/>
            <person name="Mehta A."/>
            <person name="Aluvathingal J."/>
            <person name="Nadendla S."/>
            <person name="Lowell S."/>
            <person name="Myers T."/>
            <person name="Yan Y."/>
            <person name="Sichtig H."/>
        </authorList>
    </citation>
    <scope>NUCLEOTIDE SEQUENCE [LARGE SCALE GENOMIC DNA]</scope>
    <source>
        <strain evidence="1 2">FDAARGOS_1053</strain>
    </source>
</reference>
<proteinExistence type="predicted"/>
<dbReference type="EMBL" id="CP066007">
    <property type="protein sequence ID" value="QQB46547.1"/>
    <property type="molecule type" value="Genomic_DNA"/>
</dbReference>